<gene>
    <name evidence="1" type="ORF">SELMODRAFT_404960</name>
</gene>
<organism evidence="2">
    <name type="scientific">Selaginella moellendorffii</name>
    <name type="common">Spikemoss</name>
    <dbReference type="NCBI Taxonomy" id="88036"/>
    <lineage>
        <taxon>Eukaryota</taxon>
        <taxon>Viridiplantae</taxon>
        <taxon>Streptophyta</taxon>
        <taxon>Embryophyta</taxon>
        <taxon>Tracheophyta</taxon>
        <taxon>Lycopodiopsida</taxon>
        <taxon>Selaginellales</taxon>
        <taxon>Selaginellaceae</taxon>
        <taxon>Selaginella</taxon>
    </lineage>
</organism>
<evidence type="ECO:0000313" key="2">
    <source>
        <dbReference type="Proteomes" id="UP000001514"/>
    </source>
</evidence>
<dbReference type="GO" id="GO:0016020">
    <property type="term" value="C:membrane"/>
    <property type="evidence" value="ECO:0000318"/>
    <property type="project" value="GO_Central"/>
</dbReference>
<dbReference type="InParanoid" id="D8QXX7"/>
<reference evidence="1 2" key="1">
    <citation type="journal article" date="2011" name="Science">
        <title>The Selaginella genome identifies genetic changes associated with the evolution of vascular plants.</title>
        <authorList>
            <person name="Banks J.A."/>
            <person name="Nishiyama T."/>
            <person name="Hasebe M."/>
            <person name="Bowman J.L."/>
            <person name="Gribskov M."/>
            <person name="dePamphilis C."/>
            <person name="Albert V.A."/>
            <person name="Aono N."/>
            <person name="Aoyama T."/>
            <person name="Ambrose B.A."/>
            <person name="Ashton N.W."/>
            <person name="Axtell M.J."/>
            <person name="Barker E."/>
            <person name="Barker M.S."/>
            <person name="Bennetzen J.L."/>
            <person name="Bonawitz N.D."/>
            <person name="Chapple C."/>
            <person name="Cheng C."/>
            <person name="Correa L.G."/>
            <person name="Dacre M."/>
            <person name="DeBarry J."/>
            <person name="Dreyer I."/>
            <person name="Elias M."/>
            <person name="Engstrom E.M."/>
            <person name="Estelle M."/>
            <person name="Feng L."/>
            <person name="Finet C."/>
            <person name="Floyd S.K."/>
            <person name="Frommer W.B."/>
            <person name="Fujita T."/>
            <person name="Gramzow L."/>
            <person name="Gutensohn M."/>
            <person name="Harholt J."/>
            <person name="Hattori M."/>
            <person name="Heyl A."/>
            <person name="Hirai T."/>
            <person name="Hiwatashi Y."/>
            <person name="Ishikawa M."/>
            <person name="Iwata M."/>
            <person name="Karol K.G."/>
            <person name="Koehler B."/>
            <person name="Kolukisaoglu U."/>
            <person name="Kubo M."/>
            <person name="Kurata T."/>
            <person name="Lalonde S."/>
            <person name="Li K."/>
            <person name="Li Y."/>
            <person name="Litt A."/>
            <person name="Lyons E."/>
            <person name="Manning G."/>
            <person name="Maruyama T."/>
            <person name="Michael T.P."/>
            <person name="Mikami K."/>
            <person name="Miyazaki S."/>
            <person name="Morinaga S."/>
            <person name="Murata T."/>
            <person name="Mueller-Roeber B."/>
            <person name="Nelson D.R."/>
            <person name="Obara M."/>
            <person name="Oguri Y."/>
            <person name="Olmstead R.G."/>
            <person name="Onodera N."/>
            <person name="Petersen B.L."/>
            <person name="Pils B."/>
            <person name="Prigge M."/>
            <person name="Rensing S.A."/>
            <person name="Riano-Pachon D.M."/>
            <person name="Roberts A.W."/>
            <person name="Sato Y."/>
            <person name="Scheller H.V."/>
            <person name="Schulz B."/>
            <person name="Schulz C."/>
            <person name="Shakirov E.V."/>
            <person name="Shibagaki N."/>
            <person name="Shinohara N."/>
            <person name="Shippen D.E."/>
            <person name="Soerensen I."/>
            <person name="Sotooka R."/>
            <person name="Sugimoto N."/>
            <person name="Sugita M."/>
            <person name="Sumikawa N."/>
            <person name="Tanurdzic M."/>
            <person name="Theissen G."/>
            <person name="Ulvskov P."/>
            <person name="Wakazuki S."/>
            <person name="Weng J.K."/>
            <person name="Willats W.W."/>
            <person name="Wipf D."/>
            <person name="Wolf P.G."/>
            <person name="Yang L."/>
            <person name="Zimmer A.D."/>
            <person name="Zhu Q."/>
            <person name="Mitros T."/>
            <person name="Hellsten U."/>
            <person name="Loque D."/>
            <person name="Otillar R."/>
            <person name="Salamov A."/>
            <person name="Schmutz J."/>
            <person name="Shapiro H."/>
            <person name="Lindquist E."/>
            <person name="Lucas S."/>
            <person name="Rokhsar D."/>
            <person name="Grigoriev I.V."/>
        </authorList>
    </citation>
    <scope>NUCLEOTIDE SEQUENCE [LARGE SCALE GENOMIC DNA]</scope>
</reference>
<accession>D8QXX7</accession>
<keyword evidence="2" id="KW-1185">Reference proteome</keyword>
<dbReference type="HOGENOM" id="CLU_889645_0_0_1"/>
<dbReference type="AlphaFoldDB" id="D8QXX7"/>
<sequence length="313" mass="34525">MRNFPSDRGVVVGLLQGFVPSSLEVYTAVYAPHTPIPSCLCDVSTNGGTRFHAFHSSYRAVTIPNLQCYHQSRICILSYVHHIAPGLLCREEGSQPSCLSCFSFFWFLFHTADGRQKVHPDADSLFIKTLKNSMRNSVTVEVGLKAACPALLQMRPLPVPHPIAKNKKPTKEMSSKTLRVYDELSAQALDGKNKKIWVTIKMAESLNSKSMGAFVALVSVWNFLGSGYCFPIPFYPNVLPLLYIRVETVRNSKAGVPCHSHVAKLSLKKDLRNLLGGGLRLMTARPGGGSVELGSPLPRIQSRRGYSSYSLSQ</sequence>
<proteinExistence type="predicted"/>
<dbReference type="KEGG" id="smo:SELMODRAFT_404960"/>
<protein>
    <submittedName>
        <fullName evidence="1">Uncharacterized protein</fullName>
    </submittedName>
</protein>
<dbReference type="Proteomes" id="UP000001514">
    <property type="component" value="Unassembled WGS sequence"/>
</dbReference>
<dbReference type="Gramene" id="EFJ35507">
    <property type="protein sequence ID" value="EFJ35507"/>
    <property type="gene ID" value="SELMODRAFT_404960"/>
</dbReference>
<evidence type="ECO:0000313" key="1">
    <source>
        <dbReference type="EMBL" id="EFJ35507.1"/>
    </source>
</evidence>
<name>D8QXX7_SELML</name>
<dbReference type="EMBL" id="GL377568">
    <property type="protein sequence ID" value="EFJ35507.1"/>
    <property type="molecule type" value="Genomic_DNA"/>
</dbReference>